<name>A0ABT5JP95_9SPHN</name>
<dbReference type="SMART" id="SM00937">
    <property type="entry name" value="PCRF"/>
    <property type="match status" value="1"/>
</dbReference>
<comment type="subcellular location">
    <subcellularLocation>
        <location evidence="4">Cytoplasm</location>
    </subcellularLocation>
</comment>
<dbReference type="PROSITE" id="PS00745">
    <property type="entry name" value="RF_PROK_I"/>
    <property type="match status" value="1"/>
</dbReference>
<dbReference type="PANTHER" id="PTHR43116:SF3">
    <property type="entry name" value="CLASS I PEPTIDE CHAIN RELEASE FACTOR"/>
    <property type="match status" value="1"/>
</dbReference>
<dbReference type="InterPro" id="IPR000352">
    <property type="entry name" value="Pep_chain_release_fac_I"/>
</dbReference>
<comment type="function">
    <text evidence="4">Peptide chain release factor 2 directs the termination of translation in response to the peptide chain termination codons UGA and UAA.</text>
</comment>
<dbReference type="InterPro" id="IPR005139">
    <property type="entry name" value="PCRF"/>
</dbReference>
<dbReference type="NCBIfam" id="TIGR00020">
    <property type="entry name" value="prfB"/>
    <property type="match status" value="1"/>
</dbReference>
<keyword evidence="2 4" id="KW-0488">Methylation</keyword>
<dbReference type="RefSeq" id="WP_273675747.1">
    <property type="nucleotide sequence ID" value="NZ_JAQQXQ010000001.1"/>
</dbReference>
<feature type="domain" description="Prokaryotic-type class I peptide chain release factors" evidence="6">
    <location>
        <begin position="243"/>
        <end position="259"/>
    </location>
</feature>
<comment type="caution">
    <text evidence="7">The sequence shown here is derived from an EMBL/GenBank/DDBJ whole genome shotgun (WGS) entry which is preliminary data.</text>
</comment>
<dbReference type="Proteomes" id="UP001216558">
    <property type="component" value="Unassembled WGS sequence"/>
</dbReference>
<dbReference type="HAMAP" id="MF_00094">
    <property type="entry name" value="Rel_fac_2"/>
    <property type="match status" value="1"/>
</dbReference>
<dbReference type="InterPro" id="IPR004374">
    <property type="entry name" value="PrfB"/>
</dbReference>
<keyword evidence="8" id="KW-1185">Reference proteome</keyword>
<evidence type="ECO:0000313" key="8">
    <source>
        <dbReference type="Proteomes" id="UP001216558"/>
    </source>
</evidence>
<organism evidence="7 8">
    <name type="scientific">Erythrobacter fulvus</name>
    <dbReference type="NCBI Taxonomy" id="2987523"/>
    <lineage>
        <taxon>Bacteria</taxon>
        <taxon>Pseudomonadati</taxon>
        <taxon>Pseudomonadota</taxon>
        <taxon>Alphaproteobacteria</taxon>
        <taxon>Sphingomonadales</taxon>
        <taxon>Erythrobacteraceae</taxon>
        <taxon>Erythrobacter/Porphyrobacter group</taxon>
        <taxon>Erythrobacter</taxon>
    </lineage>
</organism>
<protein>
    <recommendedName>
        <fullName evidence="4 5">Peptide chain release factor 2</fullName>
        <shortName evidence="4">RF-2</shortName>
    </recommendedName>
</protein>
<gene>
    <name evidence="4 7" type="primary">prfB</name>
    <name evidence="7" type="ORF">OIK40_02035</name>
</gene>
<proteinExistence type="inferred from homology"/>
<accession>A0ABT5JP95</accession>
<keyword evidence="3 4" id="KW-0648">Protein biosynthesis</keyword>
<comment type="PTM">
    <text evidence="4">Methylated by PrmC. Methylation increases the termination efficiency of RF2.</text>
</comment>
<evidence type="ECO:0000259" key="6">
    <source>
        <dbReference type="PROSITE" id="PS00745"/>
    </source>
</evidence>
<feature type="modified residue" description="N5-methylglutamine" evidence="4">
    <location>
        <position position="250"/>
    </location>
</feature>
<dbReference type="SUPFAM" id="SSF75620">
    <property type="entry name" value="Release factor"/>
    <property type="match status" value="1"/>
</dbReference>
<sequence>MRAEAQAYINRIEAALALVRQSLDWERALRRLDELNARVQDPSLWDNPKQAQAISREQKTLETAVNTVNEISAEMRDAVEFIEMGEAEGEEAIVDDGLATLSQLADRADADKVQALLSGEADGNDTYLEIHAGAGGTESQDWAEMLLRMYARWAERRGFKVETVEYQAGEQAGIKSATLLIKGENAYGYAKTESGVHRLVRISPYDSSARRHTSFSSVWVYPVIDDSFEIEINPADLKIDTYRASGAGGQHVNTTDSAVRITHQPSGIVVASQQDRSQHKNRDIAMNMLKARLYEAEMRAREEAASAEHSAKSDIGWGHQIRSYVLQPYQMVKDLRTGVVSTSPDAVLDGAIDPFISAALAQRVTGETVEIEDVE</sequence>
<dbReference type="Pfam" id="PF00472">
    <property type="entry name" value="RF-1"/>
    <property type="match status" value="1"/>
</dbReference>
<dbReference type="Gene3D" id="3.30.160.20">
    <property type="match status" value="1"/>
</dbReference>
<dbReference type="Pfam" id="PF03462">
    <property type="entry name" value="PCRF"/>
    <property type="match status" value="1"/>
</dbReference>
<evidence type="ECO:0000256" key="1">
    <source>
        <dbReference type="ARBA" id="ARBA00010835"/>
    </source>
</evidence>
<keyword evidence="4" id="KW-0963">Cytoplasm</keyword>
<evidence type="ECO:0000313" key="7">
    <source>
        <dbReference type="EMBL" id="MDC8753417.1"/>
    </source>
</evidence>
<evidence type="ECO:0000256" key="5">
    <source>
        <dbReference type="NCBIfam" id="TIGR00020"/>
    </source>
</evidence>
<comment type="similarity">
    <text evidence="1 4">Belongs to the prokaryotic/mitochondrial release factor family.</text>
</comment>
<evidence type="ECO:0000256" key="2">
    <source>
        <dbReference type="ARBA" id="ARBA00022481"/>
    </source>
</evidence>
<dbReference type="InterPro" id="IPR045853">
    <property type="entry name" value="Pep_chain_release_fac_I_sf"/>
</dbReference>
<dbReference type="PANTHER" id="PTHR43116">
    <property type="entry name" value="PEPTIDE CHAIN RELEASE FACTOR 2"/>
    <property type="match status" value="1"/>
</dbReference>
<dbReference type="Gene3D" id="3.30.70.1660">
    <property type="match status" value="1"/>
</dbReference>
<evidence type="ECO:0000256" key="4">
    <source>
        <dbReference type="HAMAP-Rule" id="MF_00094"/>
    </source>
</evidence>
<dbReference type="EMBL" id="JAQQXQ010000001">
    <property type="protein sequence ID" value="MDC8753417.1"/>
    <property type="molecule type" value="Genomic_DNA"/>
</dbReference>
<reference evidence="7 8" key="1">
    <citation type="submission" date="2022-10" db="EMBL/GenBank/DDBJ databases">
        <title>Erythrobacter sp. sf7 Genome sequencing.</title>
        <authorList>
            <person name="Park S."/>
        </authorList>
    </citation>
    <scope>NUCLEOTIDE SEQUENCE [LARGE SCALE GENOMIC DNA]</scope>
    <source>
        <strain evidence="8">sf7</strain>
    </source>
</reference>
<dbReference type="Gene3D" id="1.20.58.410">
    <property type="entry name" value="Release factor"/>
    <property type="match status" value="1"/>
</dbReference>
<evidence type="ECO:0000256" key="3">
    <source>
        <dbReference type="ARBA" id="ARBA00022917"/>
    </source>
</evidence>